<dbReference type="AlphaFoldDB" id="A0AAV4U1Q7"/>
<organism evidence="1 2">
    <name type="scientific">Caerostris darwini</name>
    <dbReference type="NCBI Taxonomy" id="1538125"/>
    <lineage>
        <taxon>Eukaryota</taxon>
        <taxon>Metazoa</taxon>
        <taxon>Ecdysozoa</taxon>
        <taxon>Arthropoda</taxon>
        <taxon>Chelicerata</taxon>
        <taxon>Arachnida</taxon>
        <taxon>Araneae</taxon>
        <taxon>Araneomorphae</taxon>
        <taxon>Entelegynae</taxon>
        <taxon>Araneoidea</taxon>
        <taxon>Araneidae</taxon>
        <taxon>Caerostris</taxon>
    </lineage>
</organism>
<sequence length="98" mass="11189">MQISVRAAAKVLVVVLTKYGNGFVFQIQEKTGKRFSGSIQEKGTFSDSKRNEISFSLSLFFLLKIKAESQRVLQRDANRCLPMKLKSPQNWLLRVLPQ</sequence>
<proteinExistence type="predicted"/>
<evidence type="ECO:0000313" key="1">
    <source>
        <dbReference type="EMBL" id="GIY51685.1"/>
    </source>
</evidence>
<dbReference type="EMBL" id="BPLQ01010577">
    <property type="protein sequence ID" value="GIY51685.1"/>
    <property type="molecule type" value="Genomic_DNA"/>
</dbReference>
<reference evidence="1 2" key="1">
    <citation type="submission" date="2021-06" db="EMBL/GenBank/DDBJ databases">
        <title>Caerostris darwini draft genome.</title>
        <authorList>
            <person name="Kono N."/>
            <person name="Arakawa K."/>
        </authorList>
    </citation>
    <scope>NUCLEOTIDE SEQUENCE [LARGE SCALE GENOMIC DNA]</scope>
</reference>
<accession>A0AAV4U1Q7</accession>
<protein>
    <submittedName>
        <fullName evidence="1">Uncharacterized protein</fullName>
    </submittedName>
</protein>
<evidence type="ECO:0000313" key="2">
    <source>
        <dbReference type="Proteomes" id="UP001054837"/>
    </source>
</evidence>
<keyword evidence="2" id="KW-1185">Reference proteome</keyword>
<dbReference type="Proteomes" id="UP001054837">
    <property type="component" value="Unassembled WGS sequence"/>
</dbReference>
<name>A0AAV4U1Q7_9ARAC</name>
<comment type="caution">
    <text evidence="1">The sequence shown here is derived from an EMBL/GenBank/DDBJ whole genome shotgun (WGS) entry which is preliminary data.</text>
</comment>
<gene>
    <name evidence="1" type="ORF">CDAR_424851</name>
</gene>